<keyword evidence="9" id="KW-1185">Reference proteome</keyword>
<dbReference type="InterPro" id="IPR017972">
    <property type="entry name" value="Cyt_P450_CS"/>
</dbReference>
<dbReference type="PANTHER" id="PTHR46696:SF6">
    <property type="entry name" value="P450, PUTATIVE (EUROFUNG)-RELATED"/>
    <property type="match status" value="1"/>
</dbReference>
<dbReference type="Proteomes" id="UP000236047">
    <property type="component" value="Unassembled WGS sequence"/>
</dbReference>
<dbReference type="Gene3D" id="1.10.630.10">
    <property type="entry name" value="Cytochrome P450"/>
    <property type="match status" value="1"/>
</dbReference>
<keyword evidence="6 7" id="KW-0503">Monooxygenase</keyword>
<gene>
    <name evidence="8" type="ORF">AOB60_07060</name>
</gene>
<dbReference type="InterPro" id="IPR002397">
    <property type="entry name" value="Cyt_P450_B"/>
</dbReference>
<evidence type="ECO:0000256" key="7">
    <source>
        <dbReference type="RuleBase" id="RU000461"/>
    </source>
</evidence>
<evidence type="ECO:0000256" key="3">
    <source>
        <dbReference type="ARBA" id="ARBA00022723"/>
    </source>
</evidence>
<accession>A0A2N8PPS8</accession>
<dbReference type="PRINTS" id="PR00385">
    <property type="entry name" value="P450"/>
</dbReference>
<dbReference type="InterPro" id="IPR036396">
    <property type="entry name" value="Cyt_P450_sf"/>
</dbReference>
<dbReference type="EMBL" id="LJSN01000002">
    <property type="protein sequence ID" value="PNE43027.1"/>
    <property type="molecule type" value="Genomic_DNA"/>
</dbReference>
<dbReference type="SUPFAM" id="SSF48264">
    <property type="entry name" value="Cytochrome P450"/>
    <property type="match status" value="1"/>
</dbReference>
<comment type="caution">
    <text evidence="8">The sequence shown here is derived from an EMBL/GenBank/DDBJ whole genome shotgun (WGS) entry which is preliminary data.</text>
</comment>
<dbReference type="AlphaFoldDB" id="A0A2N8PPS8"/>
<keyword evidence="5 7" id="KW-0408">Iron</keyword>
<dbReference type="Pfam" id="PF00067">
    <property type="entry name" value="p450"/>
    <property type="match status" value="1"/>
</dbReference>
<evidence type="ECO:0000256" key="5">
    <source>
        <dbReference type="ARBA" id="ARBA00023004"/>
    </source>
</evidence>
<dbReference type="InterPro" id="IPR001128">
    <property type="entry name" value="Cyt_P450"/>
</dbReference>
<dbReference type="CDD" id="cd11030">
    <property type="entry name" value="CYP105-like"/>
    <property type="match status" value="1"/>
</dbReference>
<protein>
    <recommendedName>
        <fullName evidence="10">Cytochrome</fullName>
    </recommendedName>
</protein>
<keyword evidence="3 7" id="KW-0479">Metal-binding</keyword>
<evidence type="ECO:0000313" key="9">
    <source>
        <dbReference type="Proteomes" id="UP000236047"/>
    </source>
</evidence>
<dbReference type="PRINTS" id="PR00359">
    <property type="entry name" value="BP450"/>
</dbReference>
<organism evidence="8 9">
    <name type="scientific">Streptomyces noursei</name>
    <name type="common">Streptomyces albulus</name>
    <dbReference type="NCBI Taxonomy" id="1971"/>
    <lineage>
        <taxon>Bacteria</taxon>
        <taxon>Bacillati</taxon>
        <taxon>Actinomycetota</taxon>
        <taxon>Actinomycetes</taxon>
        <taxon>Kitasatosporales</taxon>
        <taxon>Streptomycetaceae</taxon>
        <taxon>Streptomyces</taxon>
    </lineage>
</organism>
<evidence type="ECO:0000313" key="8">
    <source>
        <dbReference type="EMBL" id="PNE43027.1"/>
    </source>
</evidence>
<evidence type="ECO:0000256" key="2">
    <source>
        <dbReference type="ARBA" id="ARBA00022617"/>
    </source>
</evidence>
<dbReference type="FunFam" id="1.10.630.10:FF:000018">
    <property type="entry name" value="Cytochrome P450 monooxygenase"/>
    <property type="match status" value="1"/>
</dbReference>
<name>A0A2N8PPS8_STRNR</name>
<dbReference type="GO" id="GO:0016705">
    <property type="term" value="F:oxidoreductase activity, acting on paired donors, with incorporation or reduction of molecular oxygen"/>
    <property type="evidence" value="ECO:0007669"/>
    <property type="project" value="InterPro"/>
</dbReference>
<evidence type="ECO:0000256" key="6">
    <source>
        <dbReference type="ARBA" id="ARBA00023033"/>
    </source>
</evidence>
<dbReference type="PANTHER" id="PTHR46696">
    <property type="entry name" value="P450, PUTATIVE (EUROFUNG)-RELATED"/>
    <property type="match status" value="1"/>
</dbReference>
<dbReference type="GO" id="GO:0005506">
    <property type="term" value="F:iron ion binding"/>
    <property type="evidence" value="ECO:0007669"/>
    <property type="project" value="InterPro"/>
</dbReference>
<reference evidence="9" key="1">
    <citation type="submission" date="2015-09" db="EMBL/GenBank/DDBJ databases">
        <authorList>
            <person name="Graham D.E."/>
            <person name="Mahan K.M."/>
            <person name="Klingeman D.M."/>
            <person name="Fida T."/>
            <person name="Giannone R.J."/>
            <person name="Hettich R.L."/>
            <person name="Parry R.J."/>
            <person name="Spain J.C."/>
        </authorList>
    </citation>
    <scope>NUCLEOTIDE SEQUENCE [LARGE SCALE GENOMIC DNA]</scope>
    <source>
        <strain evidence="9">JCM 4701</strain>
    </source>
</reference>
<evidence type="ECO:0000256" key="4">
    <source>
        <dbReference type="ARBA" id="ARBA00023002"/>
    </source>
</evidence>
<dbReference type="GO" id="GO:0020037">
    <property type="term" value="F:heme binding"/>
    <property type="evidence" value="ECO:0007669"/>
    <property type="project" value="InterPro"/>
</dbReference>
<evidence type="ECO:0008006" key="10">
    <source>
        <dbReference type="Google" id="ProtNLM"/>
    </source>
</evidence>
<comment type="similarity">
    <text evidence="1 7">Belongs to the cytochrome P450 family.</text>
</comment>
<keyword evidence="2 7" id="KW-0349">Heme</keyword>
<sequence>MHDQSPLRAETWPMSRTCPFSLPPDYASLREHPGLPRLTGPSGRTVFVAARHEDVRAVLGDARFSSDRSHPDFPWMRVGETVFPGFRPSLIEMDPPEHGPARRAVAGEFAIHRMRELRPKVLCIVDGLLDDALAGAESADLVSALAVPMSGLVLCELLGMPTSDRQEFTTNTAVLTAHDSADADRAESFRSLIAYFDALCATKMIERPEDLLGRLAGHQLFSGGESRWSMVELCILLVVAGLETTATMTALGILALLEHPDQLALITADPGLTPAAVEELLRFFSVAELSLIRRATADVEIGGTLVRTGEGVAALSAAANRDPAAFADPDAFDITRDNRRHLAFGWGPHQCLGKNLARLELCIVLDTLFRRIPTLRLATPRDELRYVNGSAFSVSALPVTW</sequence>
<dbReference type="GO" id="GO:0004497">
    <property type="term" value="F:monooxygenase activity"/>
    <property type="evidence" value="ECO:0007669"/>
    <property type="project" value="UniProtKB-KW"/>
</dbReference>
<evidence type="ECO:0000256" key="1">
    <source>
        <dbReference type="ARBA" id="ARBA00010617"/>
    </source>
</evidence>
<dbReference type="PROSITE" id="PS00086">
    <property type="entry name" value="CYTOCHROME_P450"/>
    <property type="match status" value="1"/>
</dbReference>
<keyword evidence="4 7" id="KW-0560">Oxidoreductase</keyword>
<proteinExistence type="inferred from homology"/>